<dbReference type="Proteomes" id="UP000628442">
    <property type="component" value="Unassembled WGS sequence"/>
</dbReference>
<gene>
    <name evidence="14" type="primary">dctS</name>
    <name evidence="14" type="ORF">GCM10007387_40960</name>
</gene>
<keyword evidence="8" id="KW-0902">Two-component regulatory system</keyword>
<dbReference type="InterPro" id="IPR000014">
    <property type="entry name" value="PAS"/>
</dbReference>
<keyword evidence="10" id="KW-1133">Transmembrane helix</keyword>
<dbReference type="PANTHER" id="PTHR43065:SF10">
    <property type="entry name" value="PEROXIDE STRESS-ACTIVATED HISTIDINE KINASE MAK3"/>
    <property type="match status" value="1"/>
</dbReference>
<protein>
    <recommendedName>
        <fullName evidence="2">histidine kinase</fullName>
        <ecNumber evidence="2">2.7.13.3</ecNumber>
    </recommendedName>
</protein>
<dbReference type="InterPro" id="IPR005467">
    <property type="entry name" value="His_kinase_dom"/>
</dbReference>
<dbReference type="SUPFAM" id="SSF47384">
    <property type="entry name" value="Homodimeric domain of signal transducing histidine kinase"/>
    <property type="match status" value="1"/>
</dbReference>
<dbReference type="PROSITE" id="PS50112">
    <property type="entry name" value="PAS"/>
    <property type="match status" value="1"/>
</dbReference>
<proteinExistence type="predicted"/>
<dbReference type="InterPro" id="IPR036097">
    <property type="entry name" value="HisK_dim/P_sf"/>
</dbReference>
<dbReference type="CDD" id="cd00082">
    <property type="entry name" value="HisKA"/>
    <property type="match status" value="1"/>
</dbReference>
<evidence type="ECO:0000256" key="1">
    <source>
        <dbReference type="ARBA" id="ARBA00000085"/>
    </source>
</evidence>
<evidence type="ECO:0000256" key="6">
    <source>
        <dbReference type="ARBA" id="ARBA00022777"/>
    </source>
</evidence>
<keyword evidence="10" id="KW-0472">Membrane</keyword>
<dbReference type="EC" id="2.7.13.3" evidence="2"/>
<evidence type="ECO:0000259" key="13">
    <source>
        <dbReference type="PROSITE" id="PS50113"/>
    </source>
</evidence>
<dbReference type="PANTHER" id="PTHR43065">
    <property type="entry name" value="SENSOR HISTIDINE KINASE"/>
    <property type="match status" value="1"/>
</dbReference>
<feature type="region of interest" description="Disordered" evidence="9">
    <location>
        <begin position="135"/>
        <end position="155"/>
    </location>
</feature>
<reference evidence="14" key="2">
    <citation type="submission" date="2022-12" db="EMBL/GenBank/DDBJ databases">
        <authorList>
            <person name="Sun Q."/>
            <person name="Kim S."/>
        </authorList>
    </citation>
    <scope>NUCLEOTIDE SEQUENCE</scope>
    <source>
        <strain evidence="14">KCTC 12343</strain>
    </source>
</reference>
<accession>A0AA87XVW8</accession>
<dbReference type="Gene3D" id="3.30.565.10">
    <property type="entry name" value="Histidine kinase-like ATPase, C-terminal domain"/>
    <property type="match status" value="1"/>
</dbReference>
<evidence type="ECO:0000256" key="8">
    <source>
        <dbReference type="ARBA" id="ARBA00023012"/>
    </source>
</evidence>
<evidence type="ECO:0000313" key="15">
    <source>
        <dbReference type="Proteomes" id="UP000628442"/>
    </source>
</evidence>
<name>A0AA87XVW8_9BURK</name>
<dbReference type="NCBIfam" id="TIGR00229">
    <property type="entry name" value="sensory_box"/>
    <property type="match status" value="1"/>
</dbReference>
<dbReference type="InterPro" id="IPR001610">
    <property type="entry name" value="PAC"/>
</dbReference>
<evidence type="ECO:0000256" key="7">
    <source>
        <dbReference type="ARBA" id="ARBA00022840"/>
    </source>
</evidence>
<evidence type="ECO:0000259" key="11">
    <source>
        <dbReference type="PROSITE" id="PS50109"/>
    </source>
</evidence>
<comment type="caution">
    <text evidence="14">The sequence shown here is derived from an EMBL/GenBank/DDBJ whole genome shotgun (WGS) entry which is preliminary data.</text>
</comment>
<dbReference type="InterPro" id="IPR003661">
    <property type="entry name" value="HisK_dim/P_dom"/>
</dbReference>
<dbReference type="SUPFAM" id="SSF55874">
    <property type="entry name" value="ATPase domain of HSP90 chaperone/DNA topoisomerase II/histidine kinase"/>
    <property type="match status" value="1"/>
</dbReference>
<keyword evidence="5" id="KW-0547">Nucleotide-binding</keyword>
<dbReference type="Pfam" id="PF13426">
    <property type="entry name" value="PAS_9"/>
    <property type="match status" value="1"/>
</dbReference>
<dbReference type="SMART" id="SM00091">
    <property type="entry name" value="PAS"/>
    <property type="match status" value="1"/>
</dbReference>
<evidence type="ECO:0000256" key="4">
    <source>
        <dbReference type="ARBA" id="ARBA00022679"/>
    </source>
</evidence>
<feature type="domain" description="PAS" evidence="12">
    <location>
        <begin position="291"/>
        <end position="363"/>
    </location>
</feature>
<dbReference type="InterPro" id="IPR003594">
    <property type="entry name" value="HATPase_dom"/>
</dbReference>
<evidence type="ECO:0000256" key="3">
    <source>
        <dbReference type="ARBA" id="ARBA00022553"/>
    </source>
</evidence>
<dbReference type="SMART" id="SM00387">
    <property type="entry name" value="HATPase_c"/>
    <property type="match status" value="1"/>
</dbReference>
<keyword evidence="3" id="KW-0597">Phosphoprotein</keyword>
<dbReference type="InterPro" id="IPR000700">
    <property type="entry name" value="PAS-assoc_C"/>
</dbReference>
<dbReference type="SMART" id="SM00388">
    <property type="entry name" value="HisKA"/>
    <property type="match status" value="1"/>
</dbReference>
<dbReference type="InterPro" id="IPR004358">
    <property type="entry name" value="Sig_transdc_His_kin-like_C"/>
</dbReference>
<dbReference type="Pfam" id="PF00512">
    <property type="entry name" value="HisKA"/>
    <property type="match status" value="1"/>
</dbReference>
<evidence type="ECO:0000256" key="2">
    <source>
        <dbReference type="ARBA" id="ARBA00012438"/>
    </source>
</evidence>
<keyword evidence="7" id="KW-0067">ATP-binding</keyword>
<dbReference type="PROSITE" id="PS50109">
    <property type="entry name" value="HIS_KIN"/>
    <property type="match status" value="1"/>
</dbReference>
<dbReference type="PRINTS" id="PR00344">
    <property type="entry name" value="BCTRLSENSOR"/>
</dbReference>
<dbReference type="GO" id="GO:0005524">
    <property type="term" value="F:ATP binding"/>
    <property type="evidence" value="ECO:0007669"/>
    <property type="project" value="UniProtKB-KW"/>
</dbReference>
<dbReference type="Pfam" id="PF02518">
    <property type="entry name" value="HATPase_c"/>
    <property type="match status" value="1"/>
</dbReference>
<dbReference type="CDD" id="cd18773">
    <property type="entry name" value="PDC1_HK_sensor"/>
    <property type="match status" value="1"/>
</dbReference>
<dbReference type="GO" id="GO:0000155">
    <property type="term" value="F:phosphorelay sensor kinase activity"/>
    <property type="evidence" value="ECO:0007669"/>
    <property type="project" value="InterPro"/>
</dbReference>
<evidence type="ECO:0000313" key="14">
    <source>
        <dbReference type="EMBL" id="GGY54465.1"/>
    </source>
</evidence>
<keyword evidence="10" id="KW-0812">Transmembrane</keyword>
<organism evidence="14 15">
    <name type="scientific">Pseudoduganella albidiflava</name>
    <dbReference type="NCBI Taxonomy" id="321983"/>
    <lineage>
        <taxon>Bacteria</taxon>
        <taxon>Pseudomonadati</taxon>
        <taxon>Pseudomonadota</taxon>
        <taxon>Betaproteobacteria</taxon>
        <taxon>Burkholderiales</taxon>
        <taxon>Oxalobacteraceae</taxon>
        <taxon>Telluria group</taxon>
        <taxon>Pseudoduganella</taxon>
    </lineage>
</organism>
<sequence>MAARLPFPSSARWLMPVVLVLLFLAILIWLPWQARQMESNERQEQLIADTLWVEQTIRFQLGRHEEDLKSVANEILAGATVKRLHDRMASELKTGLELKRVMWVTPEGDVAASSEEAPPPVARLSAASRDAAERARLGRSGVYSEPAPQTAYPAAGTPGAMMMDYHLPLYRGATYLGTLVATYQLSAILEEMVPWWFAQDNQVTLLNRDDEILARRAAAGPGHGVYTHKRALDLPGATITLMTDSVKAAPKLLPNLLVGSVIVLALALLWSLLALWGHISRRLAAEEALRQQMAFRTAMENSLVTGLRARDLEGTITYVNPAFCQMVGYTEEELVGRRPPMPYWAAEVMAEYEHRLHNVLQGTVTPQFETIFQRPDGTRIPVLIFEAPLVDNDGRHTGWMGSILDITDRKRIEELNREHQEKLQASSRLATMGEIASMLAHELNQPLAAISSYTTGALNLLARPGVDPATLKPALEQAGTQARRAGQIIRSVHEFVRKRKTERLDVEISTMIEGIRALIELQARPHRVALQVALPADLPQVRADRILIEQVLLNLARNGIEAMAAVPLQRRVLRIEGQQDSATGQVIVNVIDNGHGIPQEVAERLFSPFFSTKAQGMGMGLNICRTAIEFHGGTLTHRDNPGGGTIFTFTLPASVPAAAQA</sequence>
<keyword evidence="6 14" id="KW-0418">Kinase</keyword>
<keyword evidence="4" id="KW-0808">Transferase</keyword>
<dbReference type="EMBL" id="BMWV01000010">
    <property type="protein sequence ID" value="GGY54465.1"/>
    <property type="molecule type" value="Genomic_DNA"/>
</dbReference>
<dbReference type="InterPro" id="IPR036890">
    <property type="entry name" value="HATPase_C_sf"/>
</dbReference>
<feature type="domain" description="PAC" evidence="13">
    <location>
        <begin position="366"/>
        <end position="418"/>
    </location>
</feature>
<dbReference type="Gene3D" id="1.10.287.130">
    <property type="match status" value="1"/>
</dbReference>
<feature type="transmembrane region" description="Helical" evidence="10">
    <location>
        <begin position="13"/>
        <end position="32"/>
    </location>
</feature>
<evidence type="ECO:0000256" key="10">
    <source>
        <dbReference type="SAM" id="Phobius"/>
    </source>
</evidence>
<evidence type="ECO:0000259" key="12">
    <source>
        <dbReference type="PROSITE" id="PS50112"/>
    </source>
</evidence>
<comment type="catalytic activity">
    <reaction evidence="1">
        <text>ATP + protein L-histidine = ADP + protein N-phospho-L-histidine.</text>
        <dbReference type="EC" id="2.7.13.3"/>
    </reaction>
</comment>
<reference evidence="14" key="1">
    <citation type="journal article" date="2014" name="Int. J. Syst. Evol. Microbiol.">
        <title>Complete genome sequence of Corynebacterium casei LMG S-19264T (=DSM 44701T), isolated from a smear-ripened cheese.</title>
        <authorList>
            <consortium name="US DOE Joint Genome Institute (JGI-PGF)"/>
            <person name="Walter F."/>
            <person name="Albersmeier A."/>
            <person name="Kalinowski J."/>
            <person name="Ruckert C."/>
        </authorList>
    </citation>
    <scope>NUCLEOTIDE SEQUENCE</scope>
    <source>
        <strain evidence="14">KCTC 12343</strain>
    </source>
</reference>
<dbReference type="PROSITE" id="PS50113">
    <property type="entry name" value="PAC"/>
    <property type="match status" value="1"/>
</dbReference>
<feature type="domain" description="Histidine kinase" evidence="11">
    <location>
        <begin position="438"/>
        <end position="655"/>
    </location>
</feature>
<evidence type="ECO:0000256" key="9">
    <source>
        <dbReference type="SAM" id="MobiDB-lite"/>
    </source>
</evidence>
<dbReference type="InterPro" id="IPR035965">
    <property type="entry name" value="PAS-like_dom_sf"/>
</dbReference>
<dbReference type="Gene3D" id="3.30.450.20">
    <property type="entry name" value="PAS domain"/>
    <property type="match status" value="1"/>
</dbReference>
<feature type="transmembrane region" description="Helical" evidence="10">
    <location>
        <begin position="252"/>
        <end position="276"/>
    </location>
</feature>
<dbReference type="AlphaFoldDB" id="A0AA87XVW8"/>
<dbReference type="CDD" id="cd00130">
    <property type="entry name" value="PAS"/>
    <property type="match status" value="1"/>
</dbReference>
<dbReference type="SMART" id="SM00086">
    <property type="entry name" value="PAC"/>
    <property type="match status" value="1"/>
</dbReference>
<dbReference type="SUPFAM" id="SSF55785">
    <property type="entry name" value="PYP-like sensor domain (PAS domain)"/>
    <property type="match status" value="1"/>
</dbReference>
<evidence type="ECO:0000256" key="5">
    <source>
        <dbReference type="ARBA" id="ARBA00022741"/>
    </source>
</evidence>